<keyword evidence="3" id="KW-0677">Repeat</keyword>
<dbReference type="GO" id="GO:0036444">
    <property type="term" value="P:calcium import into the mitochondrion"/>
    <property type="evidence" value="ECO:0007669"/>
    <property type="project" value="TreeGrafter"/>
</dbReference>
<dbReference type="PROSITE" id="PS00018">
    <property type="entry name" value="EF_HAND_1"/>
    <property type="match status" value="1"/>
</dbReference>
<keyword evidence="7" id="KW-0496">Mitochondrion</keyword>
<evidence type="ECO:0000256" key="8">
    <source>
        <dbReference type="ARBA" id="ARBA00023136"/>
    </source>
</evidence>
<dbReference type="Gene3D" id="1.10.238.10">
    <property type="entry name" value="EF-hand"/>
    <property type="match status" value="2"/>
</dbReference>
<dbReference type="CDD" id="cd15900">
    <property type="entry name" value="EFh_MICU"/>
    <property type="match status" value="1"/>
</dbReference>
<dbReference type="GO" id="GO:1990246">
    <property type="term" value="C:uniplex complex"/>
    <property type="evidence" value="ECO:0007669"/>
    <property type="project" value="TreeGrafter"/>
</dbReference>
<feature type="domain" description="EF-hand" evidence="9">
    <location>
        <begin position="243"/>
        <end position="278"/>
    </location>
</feature>
<gene>
    <name evidence="10" type="primary">MICU3</name>
    <name evidence="10" type="ORF">Anas_06406</name>
</gene>
<dbReference type="PANTHER" id="PTHR12294:SF13">
    <property type="entry name" value="MITOCHONDRIAL CALCIUM UPTAKE 3, ISOFORM D"/>
    <property type="match status" value="1"/>
</dbReference>
<keyword evidence="6" id="KW-0809">Transit peptide</keyword>
<evidence type="ECO:0000256" key="2">
    <source>
        <dbReference type="ARBA" id="ARBA00004569"/>
    </source>
</evidence>
<evidence type="ECO:0000259" key="9">
    <source>
        <dbReference type="PROSITE" id="PS50222"/>
    </source>
</evidence>
<keyword evidence="5" id="KW-0106">Calcium</keyword>
<feature type="domain" description="EF-hand" evidence="9">
    <location>
        <begin position="449"/>
        <end position="484"/>
    </location>
</feature>
<evidence type="ECO:0000256" key="1">
    <source>
        <dbReference type="ARBA" id="ARBA00004273"/>
    </source>
</evidence>
<dbReference type="InterPro" id="IPR011992">
    <property type="entry name" value="EF-hand-dom_pair"/>
</dbReference>
<dbReference type="GO" id="GO:0005509">
    <property type="term" value="F:calcium ion binding"/>
    <property type="evidence" value="ECO:0007669"/>
    <property type="project" value="InterPro"/>
</dbReference>
<keyword evidence="8" id="KW-0472">Membrane</keyword>
<dbReference type="OrthoDB" id="5859791at2759"/>
<dbReference type="Proteomes" id="UP000326759">
    <property type="component" value="Unassembled WGS sequence"/>
</dbReference>
<reference evidence="10 11" key="1">
    <citation type="journal article" date="2019" name="PLoS Biol.">
        <title>Sex chromosomes control vertical transmission of feminizing Wolbachia symbionts in an isopod.</title>
        <authorList>
            <person name="Becking T."/>
            <person name="Chebbi M.A."/>
            <person name="Giraud I."/>
            <person name="Moumen B."/>
            <person name="Laverre T."/>
            <person name="Caubet Y."/>
            <person name="Peccoud J."/>
            <person name="Gilbert C."/>
            <person name="Cordaux R."/>
        </authorList>
    </citation>
    <scope>NUCLEOTIDE SEQUENCE [LARGE SCALE GENOMIC DNA]</scope>
    <source>
        <strain evidence="10">ANa2</strain>
        <tissue evidence="10">Whole body excluding digestive tract and cuticle</tissue>
    </source>
</reference>
<dbReference type="Pfam" id="PF13499">
    <property type="entry name" value="EF-hand_7"/>
    <property type="match status" value="1"/>
</dbReference>
<organism evidence="10 11">
    <name type="scientific">Armadillidium nasatum</name>
    <dbReference type="NCBI Taxonomy" id="96803"/>
    <lineage>
        <taxon>Eukaryota</taxon>
        <taxon>Metazoa</taxon>
        <taxon>Ecdysozoa</taxon>
        <taxon>Arthropoda</taxon>
        <taxon>Crustacea</taxon>
        <taxon>Multicrustacea</taxon>
        <taxon>Malacostraca</taxon>
        <taxon>Eumalacostraca</taxon>
        <taxon>Peracarida</taxon>
        <taxon>Isopoda</taxon>
        <taxon>Oniscidea</taxon>
        <taxon>Crinocheta</taxon>
        <taxon>Armadillidiidae</taxon>
        <taxon>Armadillidium</taxon>
    </lineage>
</organism>
<evidence type="ECO:0000256" key="5">
    <source>
        <dbReference type="ARBA" id="ARBA00022837"/>
    </source>
</evidence>
<dbReference type="EMBL" id="SEYY01018461">
    <property type="protein sequence ID" value="KAB7499338.1"/>
    <property type="molecule type" value="Genomic_DNA"/>
</dbReference>
<sequence length="505" mass="58950">MVVAYLNLLYRASTEVSLVSRYNVYDCVMAFTFKNIRSFKNCKHFAFNINPKRNFGDKPNRWRTFTDTSGSKYKLGLIVFAGSASAIYMKWKLSSSQISYGDKLYSYNHRQNDQAHGSSNLSEFFGNFFPKVEALINSSKRPNEDHVLKGLKLNHRERRFMKFASVEHQGQLYMTPQDFIESVTDSEPRPRLKRRVVHENDLERFGSETPNLAKGSPHMFRTIYDKGVISYTEYLFLLSILTKPQTGFRIAFNMFDTDGNERVDKEEFLVLEKIFSTARKDRLSRAMEGVTKTSPSKTDEDIEEVEDELQKCHTVDTMLLVHFFGKKGKQDLKFEEFKTFMENLQTEVLEIEFNEFSKGLPTISELDFAKILLRYTYLGSDQYEMYLERLLDRLPEEIGITFAEFKSFCQFLNTLDDFSIAMKMYTLADQPISQDEFHRAVKICTGQELSDHIVDTVFKIFDDDGDGQLSYKEFIAIMRNRLHRGFKTTIHGYLFSLCLLIHFDF</sequence>
<dbReference type="InterPro" id="IPR002048">
    <property type="entry name" value="EF_hand_dom"/>
</dbReference>
<dbReference type="Pfam" id="PF13202">
    <property type="entry name" value="EF-hand_5"/>
    <property type="match status" value="1"/>
</dbReference>
<dbReference type="SMART" id="SM00054">
    <property type="entry name" value="EFh"/>
    <property type="match status" value="2"/>
</dbReference>
<comment type="caution">
    <text evidence="10">The sequence shown here is derived from an EMBL/GenBank/DDBJ whole genome shotgun (WGS) entry which is preliminary data.</text>
</comment>
<proteinExistence type="predicted"/>
<evidence type="ECO:0000256" key="3">
    <source>
        <dbReference type="ARBA" id="ARBA00022737"/>
    </source>
</evidence>
<dbReference type="InterPro" id="IPR018247">
    <property type="entry name" value="EF_Hand_1_Ca_BS"/>
</dbReference>
<dbReference type="GO" id="GO:0051560">
    <property type="term" value="P:mitochondrial calcium ion homeostasis"/>
    <property type="evidence" value="ECO:0007669"/>
    <property type="project" value="TreeGrafter"/>
</dbReference>
<name>A0A5N5SZK6_9CRUS</name>
<keyword evidence="4" id="KW-0999">Mitochondrion inner membrane</keyword>
<dbReference type="SUPFAM" id="SSF47473">
    <property type="entry name" value="EF-hand"/>
    <property type="match status" value="2"/>
</dbReference>
<dbReference type="AlphaFoldDB" id="A0A5N5SZK6"/>
<dbReference type="InterPro" id="IPR039800">
    <property type="entry name" value="MICU1/2/3"/>
</dbReference>
<keyword evidence="11" id="KW-1185">Reference proteome</keyword>
<accession>A0A5N5SZK6</accession>
<dbReference type="GO" id="GO:0005758">
    <property type="term" value="C:mitochondrial intermembrane space"/>
    <property type="evidence" value="ECO:0007669"/>
    <property type="project" value="UniProtKB-SubCell"/>
</dbReference>
<dbReference type="PROSITE" id="PS50222">
    <property type="entry name" value="EF_HAND_2"/>
    <property type="match status" value="2"/>
</dbReference>
<comment type="subcellular location">
    <subcellularLocation>
        <location evidence="1">Mitochondrion inner membrane</location>
    </subcellularLocation>
    <subcellularLocation>
        <location evidence="2">Mitochondrion intermembrane space</location>
    </subcellularLocation>
</comment>
<protein>
    <submittedName>
        <fullName evidence="10">Calcium uptake protein 3, mitochondrial</fullName>
    </submittedName>
</protein>
<dbReference type="PANTHER" id="PTHR12294">
    <property type="entry name" value="EF HAND DOMAIN FAMILY A1,A2-RELATED"/>
    <property type="match status" value="1"/>
</dbReference>
<evidence type="ECO:0000256" key="6">
    <source>
        <dbReference type="ARBA" id="ARBA00022946"/>
    </source>
</evidence>
<evidence type="ECO:0000313" key="10">
    <source>
        <dbReference type="EMBL" id="KAB7499338.1"/>
    </source>
</evidence>
<evidence type="ECO:0000256" key="7">
    <source>
        <dbReference type="ARBA" id="ARBA00023128"/>
    </source>
</evidence>
<evidence type="ECO:0000313" key="11">
    <source>
        <dbReference type="Proteomes" id="UP000326759"/>
    </source>
</evidence>
<evidence type="ECO:0000256" key="4">
    <source>
        <dbReference type="ARBA" id="ARBA00022792"/>
    </source>
</evidence>